<feature type="chain" id="PRO_5011301050" evidence="1">
    <location>
        <begin position="24"/>
        <end position="230"/>
    </location>
</feature>
<dbReference type="RefSeq" id="WP_081153454.1">
    <property type="nucleotide sequence ID" value="NZ_CP020465.1"/>
</dbReference>
<name>A0A222GC74_9GAMM</name>
<keyword evidence="4" id="KW-1185">Reference proteome</keyword>
<dbReference type="EMBL" id="CP020465">
    <property type="protein sequence ID" value="ASP49450.1"/>
    <property type="molecule type" value="Genomic_DNA"/>
</dbReference>
<evidence type="ECO:0000313" key="3">
    <source>
        <dbReference type="EMBL" id="ASP49450.1"/>
    </source>
</evidence>
<accession>A0A222GC74</accession>
<proteinExistence type="predicted"/>
<dbReference type="OrthoDB" id="6228092at2"/>
<dbReference type="Pfam" id="PF07589">
    <property type="entry name" value="PEP-CTERM"/>
    <property type="match status" value="1"/>
</dbReference>
<evidence type="ECO:0000259" key="2">
    <source>
        <dbReference type="Pfam" id="PF07589"/>
    </source>
</evidence>
<feature type="signal peptide" evidence="1">
    <location>
        <begin position="1"/>
        <end position="23"/>
    </location>
</feature>
<evidence type="ECO:0000256" key="1">
    <source>
        <dbReference type="SAM" id="SignalP"/>
    </source>
</evidence>
<keyword evidence="1" id="KW-0732">Signal</keyword>
<sequence>MTFKFVSTALAGLILSISTIANAGLIVDTDNDSFIDQSTGLEWMDFGVNNIYSFDQTLELIKPGEIYSDWRLASRQEAFSLWKNAFIGIGADGEVQTPDNFDFILAWDNSESNPNHDSIWEDVFDIMGYNHRYAIDMIIEENQAQALFFNDDGSVGYAYFNDNKNSPQFDYNADDFIVLSSLADDASHQRNQVHTVFSTLLVKPVQSVPEPTTLAIFTLGMIGLASRRFK</sequence>
<organism evidence="3 4">
    <name type="scientific">Cognaticolwellia beringensis</name>
    <dbReference type="NCBI Taxonomy" id="1967665"/>
    <lineage>
        <taxon>Bacteria</taxon>
        <taxon>Pseudomonadati</taxon>
        <taxon>Pseudomonadota</taxon>
        <taxon>Gammaproteobacteria</taxon>
        <taxon>Alteromonadales</taxon>
        <taxon>Colwelliaceae</taxon>
        <taxon>Cognaticolwellia</taxon>
    </lineage>
</organism>
<dbReference type="KEGG" id="cber:B5D82_17730"/>
<dbReference type="NCBIfam" id="TIGR02595">
    <property type="entry name" value="PEP_CTERM"/>
    <property type="match status" value="1"/>
</dbReference>
<dbReference type="AlphaFoldDB" id="A0A222GC74"/>
<protein>
    <submittedName>
        <fullName evidence="3">PEP-CTERM sorting domain-containing protein</fullName>
    </submittedName>
</protein>
<dbReference type="InterPro" id="IPR013424">
    <property type="entry name" value="Ice-binding_C"/>
</dbReference>
<evidence type="ECO:0000313" key="4">
    <source>
        <dbReference type="Proteomes" id="UP000202259"/>
    </source>
</evidence>
<reference evidence="3 4" key="1">
    <citation type="submission" date="2017-08" db="EMBL/GenBank/DDBJ databases">
        <title>Complete genome of Colwellia sp. NB097-1, a psychrophile bacterium ioslated from Bering Sea.</title>
        <authorList>
            <person name="Chen X."/>
        </authorList>
    </citation>
    <scope>NUCLEOTIDE SEQUENCE [LARGE SCALE GENOMIC DNA]</scope>
    <source>
        <strain evidence="3 4">NB097-1</strain>
    </source>
</reference>
<gene>
    <name evidence="3" type="ORF">B5D82_17730</name>
</gene>
<dbReference type="Proteomes" id="UP000202259">
    <property type="component" value="Chromosome"/>
</dbReference>
<feature type="domain" description="Ice-binding protein C-terminal" evidence="2">
    <location>
        <begin position="207"/>
        <end position="228"/>
    </location>
</feature>